<sequence>MATIIGHPGAVEAAELCRALDDAGLSGAGDGYVVALHDPAQGVPLRPEPGRRLLVVTPCTATTPQVWALVRGGASDVISWVGPEAAEAVVRRIQRWKAVDEVVASPAVTDLIVGSSPELRAALTELVELALFGSGPILVIGETGTGKELAARLVHAVGRAAGELVVLDCTTIVPSLSGSELFGHEKGAFTGADRARAGAFAAADGGTLFLDEIGDLPLGLQAELLRVVQEGTYKRVGGDVWARTSFRLVSATNRDLAAEQAAGRFRSDLFHRIASGVVRLPALRERPDDIEPLFRHFLREASCGAEPDLAPAVSALLQARAFPGNLRELRQLAFAVAAHHAGPGPVTPGEIPARYWPAADADVPHGFQPPLEAAVRACLRCGVGLSEMKAMVGDLAVDLALAEHGGNARRAAAALGVTDRAIQLRKQVPRQRQPTDH</sequence>
<dbReference type="RefSeq" id="WP_305026189.1">
    <property type="nucleotide sequence ID" value="NZ_JAUQTA010000001.1"/>
</dbReference>
<accession>A0ABT9AWV6</accession>
<dbReference type="SMART" id="SM00382">
    <property type="entry name" value="AAA"/>
    <property type="match status" value="1"/>
</dbReference>
<keyword evidence="2" id="KW-0067">ATP-binding</keyword>
<protein>
    <submittedName>
        <fullName evidence="4">Sigma 54-interacting transcriptional regulator</fullName>
    </submittedName>
</protein>
<dbReference type="InterPro" id="IPR027417">
    <property type="entry name" value="P-loop_NTPase"/>
</dbReference>
<dbReference type="PROSITE" id="PS00676">
    <property type="entry name" value="SIGMA54_INTERACT_2"/>
    <property type="match status" value="1"/>
</dbReference>
<name>A0ABT9AWV6_9ACTN</name>
<dbReference type="InterPro" id="IPR002078">
    <property type="entry name" value="Sigma_54_int"/>
</dbReference>
<evidence type="ECO:0000256" key="1">
    <source>
        <dbReference type="ARBA" id="ARBA00022741"/>
    </source>
</evidence>
<evidence type="ECO:0000256" key="2">
    <source>
        <dbReference type="ARBA" id="ARBA00022840"/>
    </source>
</evidence>
<dbReference type="InterPro" id="IPR003593">
    <property type="entry name" value="AAA+_ATPase"/>
</dbReference>
<reference evidence="4 5" key="1">
    <citation type="submission" date="2023-07" db="EMBL/GenBank/DDBJ databases">
        <title>Nocardioides sp. nov WY-20 isolated from soil.</title>
        <authorList>
            <person name="Liu B."/>
            <person name="Wan Y."/>
        </authorList>
    </citation>
    <scope>NUCLEOTIDE SEQUENCE [LARGE SCALE GENOMIC DNA]</scope>
    <source>
        <strain evidence="4 5">WY-20</strain>
    </source>
</reference>
<dbReference type="InterPro" id="IPR025943">
    <property type="entry name" value="Sigma_54_int_dom_ATP-bd_2"/>
</dbReference>
<organism evidence="4 5">
    <name type="scientific">Nocardioides jiangxiensis</name>
    <dbReference type="NCBI Taxonomy" id="3064524"/>
    <lineage>
        <taxon>Bacteria</taxon>
        <taxon>Bacillati</taxon>
        <taxon>Actinomycetota</taxon>
        <taxon>Actinomycetes</taxon>
        <taxon>Propionibacteriales</taxon>
        <taxon>Nocardioidaceae</taxon>
        <taxon>Nocardioides</taxon>
    </lineage>
</organism>
<evidence type="ECO:0000313" key="5">
    <source>
        <dbReference type="Proteomes" id="UP001233314"/>
    </source>
</evidence>
<feature type="domain" description="Sigma-54 factor interaction" evidence="3">
    <location>
        <begin position="112"/>
        <end position="338"/>
    </location>
</feature>
<dbReference type="InterPro" id="IPR058031">
    <property type="entry name" value="AAA_lid_NorR"/>
</dbReference>
<dbReference type="Gene3D" id="3.40.50.300">
    <property type="entry name" value="P-loop containing nucleotide triphosphate hydrolases"/>
    <property type="match status" value="1"/>
</dbReference>
<dbReference type="Pfam" id="PF25601">
    <property type="entry name" value="AAA_lid_14"/>
    <property type="match status" value="1"/>
</dbReference>
<dbReference type="PROSITE" id="PS50045">
    <property type="entry name" value="SIGMA54_INTERACT_4"/>
    <property type="match status" value="1"/>
</dbReference>
<evidence type="ECO:0000313" key="4">
    <source>
        <dbReference type="EMBL" id="MDO7866767.1"/>
    </source>
</evidence>
<evidence type="ECO:0000259" key="3">
    <source>
        <dbReference type="PROSITE" id="PS50045"/>
    </source>
</evidence>
<dbReference type="Pfam" id="PF00158">
    <property type="entry name" value="Sigma54_activat"/>
    <property type="match status" value="1"/>
</dbReference>
<dbReference type="PANTHER" id="PTHR32071">
    <property type="entry name" value="TRANSCRIPTIONAL REGULATORY PROTEIN"/>
    <property type="match status" value="1"/>
</dbReference>
<dbReference type="Proteomes" id="UP001233314">
    <property type="component" value="Unassembled WGS sequence"/>
</dbReference>
<comment type="caution">
    <text evidence="4">The sequence shown here is derived from an EMBL/GenBank/DDBJ whole genome shotgun (WGS) entry which is preliminary data.</text>
</comment>
<gene>
    <name evidence="4" type="ORF">Q5722_00135</name>
</gene>
<dbReference type="Gene3D" id="1.10.8.60">
    <property type="match status" value="1"/>
</dbReference>
<proteinExistence type="predicted"/>
<keyword evidence="1" id="KW-0547">Nucleotide-binding</keyword>
<dbReference type="EMBL" id="JAUQTA010000001">
    <property type="protein sequence ID" value="MDO7866767.1"/>
    <property type="molecule type" value="Genomic_DNA"/>
</dbReference>
<dbReference type="SUPFAM" id="SSF52540">
    <property type="entry name" value="P-loop containing nucleoside triphosphate hydrolases"/>
    <property type="match status" value="1"/>
</dbReference>
<dbReference type="CDD" id="cd00009">
    <property type="entry name" value="AAA"/>
    <property type="match status" value="1"/>
</dbReference>
<keyword evidence="5" id="KW-1185">Reference proteome</keyword>